<name>A0A7D9DUR5_PARCT</name>
<dbReference type="InterPro" id="IPR008663">
    <property type="entry name" value="LECT2"/>
</dbReference>
<dbReference type="OrthoDB" id="5987187at2759"/>
<dbReference type="Proteomes" id="UP001152795">
    <property type="component" value="Unassembled WGS sequence"/>
</dbReference>
<dbReference type="AlphaFoldDB" id="A0A7D9DUR5"/>
<sequence length="106" mass="11471">MIQTRSLLLLAFFLVLSESAVESLKLGQLCSSNCANRVRGCDSQGCGYYGASRGSRTHKGSDIVCTPESIVMAPFPGKILRRSFPYANNNEPYNNGLYLEGTGEAT</sequence>
<keyword evidence="3" id="KW-0862">Zinc</keyword>
<evidence type="ECO:0000256" key="1">
    <source>
        <dbReference type="ARBA" id="ARBA00022723"/>
    </source>
</evidence>
<keyword evidence="1" id="KW-0479">Metal-binding</keyword>
<proteinExistence type="inferred from homology"/>
<feature type="non-terminal residue" evidence="6">
    <location>
        <position position="1"/>
    </location>
</feature>
<keyword evidence="4" id="KW-1015">Disulfide bond</keyword>
<accession>A0A7D9DUR5</accession>
<comment type="caution">
    <text evidence="6">The sequence shown here is derived from an EMBL/GenBank/DDBJ whole genome shotgun (WGS) entry which is preliminary data.</text>
</comment>
<evidence type="ECO:0000256" key="2">
    <source>
        <dbReference type="ARBA" id="ARBA00022729"/>
    </source>
</evidence>
<evidence type="ECO:0000256" key="5">
    <source>
        <dbReference type="ARBA" id="ARBA00024361"/>
    </source>
</evidence>
<dbReference type="EMBL" id="CACRXK020002328">
    <property type="protein sequence ID" value="CAB3993779.1"/>
    <property type="molecule type" value="Genomic_DNA"/>
</dbReference>
<evidence type="ECO:0000256" key="3">
    <source>
        <dbReference type="ARBA" id="ARBA00022833"/>
    </source>
</evidence>
<organism evidence="6 7">
    <name type="scientific">Paramuricea clavata</name>
    <name type="common">Red gorgonian</name>
    <name type="synonym">Violescent sea-whip</name>
    <dbReference type="NCBI Taxonomy" id="317549"/>
    <lineage>
        <taxon>Eukaryota</taxon>
        <taxon>Metazoa</taxon>
        <taxon>Cnidaria</taxon>
        <taxon>Anthozoa</taxon>
        <taxon>Octocorallia</taxon>
        <taxon>Malacalcyonacea</taxon>
        <taxon>Plexauridae</taxon>
        <taxon>Paramuricea</taxon>
    </lineage>
</organism>
<evidence type="ECO:0000313" key="6">
    <source>
        <dbReference type="EMBL" id="CAB3993779.1"/>
    </source>
</evidence>
<dbReference type="PANTHER" id="PTHR11329:SF0">
    <property type="entry name" value="LEUKOCYTE CELL-DERIVED CHEMOTAXIN-2"/>
    <property type="match status" value="1"/>
</dbReference>
<reference evidence="6" key="1">
    <citation type="submission" date="2020-04" db="EMBL/GenBank/DDBJ databases">
        <authorList>
            <person name="Alioto T."/>
            <person name="Alioto T."/>
            <person name="Gomez Garrido J."/>
        </authorList>
    </citation>
    <scope>NUCLEOTIDE SEQUENCE</scope>
    <source>
        <strain evidence="6">A484AB</strain>
    </source>
</reference>
<dbReference type="InterPro" id="IPR011055">
    <property type="entry name" value="Dup_hybrid_motif"/>
</dbReference>
<keyword evidence="7" id="KW-1185">Reference proteome</keyword>
<evidence type="ECO:0000313" key="7">
    <source>
        <dbReference type="Proteomes" id="UP001152795"/>
    </source>
</evidence>
<keyword evidence="2" id="KW-0732">Signal</keyword>
<dbReference type="GO" id="GO:0046872">
    <property type="term" value="F:metal ion binding"/>
    <property type="evidence" value="ECO:0007669"/>
    <property type="project" value="UniProtKB-KW"/>
</dbReference>
<dbReference type="Gene3D" id="2.70.70.10">
    <property type="entry name" value="Glucose Permease (Domain IIA)"/>
    <property type="match status" value="1"/>
</dbReference>
<protein>
    <submittedName>
        <fullName evidence="6">Leukocyte cell-derived chemotaxin-2-like</fullName>
    </submittedName>
</protein>
<dbReference type="PANTHER" id="PTHR11329">
    <property type="entry name" value="LEUKOCYTE CELL-DERIVED CHEMOTAXIN 2"/>
    <property type="match status" value="1"/>
</dbReference>
<evidence type="ECO:0000256" key="4">
    <source>
        <dbReference type="ARBA" id="ARBA00023157"/>
    </source>
</evidence>
<comment type="similarity">
    <text evidence="5">Belongs to the LECT2/MIM-1 family.</text>
</comment>
<gene>
    <name evidence="6" type="ORF">PACLA_8A089677</name>
</gene>